<dbReference type="SUPFAM" id="SSF56112">
    <property type="entry name" value="Protein kinase-like (PK-like)"/>
    <property type="match status" value="1"/>
</dbReference>
<dbReference type="InterPro" id="IPR000719">
    <property type="entry name" value="Prot_kinase_dom"/>
</dbReference>
<dbReference type="Proteomes" id="UP001222325">
    <property type="component" value="Unassembled WGS sequence"/>
</dbReference>
<evidence type="ECO:0000313" key="3">
    <source>
        <dbReference type="Proteomes" id="UP001222325"/>
    </source>
</evidence>
<dbReference type="GO" id="GO:0005737">
    <property type="term" value="C:cytoplasm"/>
    <property type="evidence" value="ECO:0007669"/>
    <property type="project" value="TreeGrafter"/>
</dbReference>
<dbReference type="SMART" id="SM00220">
    <property type="entry name" value="S_TKc"/>
    <property type="match status" value="1"/>
</dbReference>
<dbReference type="EMBL" id="JARJCN010000019">
    <property type="protein sequence ID" value="KAJ7092075.1"/>
    <property type="molecule type" value="Genomic_DNA"/>
</dbReference>
<organism evidence="2 3">
    <name type="scientific">Mycena belliarum</name>
    <dbReference type="NCBI Taxonomy" id="1033014"/>
    <lineage>
        <taxon>Eukaryota</taxon>
        <taxon>Fungi</taxon>
        <taxon>Dikarya</taxon>
        <taxon>Basidiomycota</taxon>
        <taxon>Agaricomycotina</taxon>
        <taxon>Agaricomycetes</taxon>
        <taxon>Agaricomycetidae</taxon>
        <taxon>Agaricales</taxon>
        <taxon>Marasmiineae</taxon>
        <taxon>Mycenaceae</taxon>
        <taxon>Mycena</taxon>
    </lineage>
</organism>
<name>A0AAD6UBC5_9AGAR</name>
<comment type="caution">
    <text evidence="2">The sequence shown here is derived from an EMBL/GenBank/DDBJ whole genome shotgun (WGS) entry which is preliminary data.</text>
</comment>
<dbReference type="GO" id="GO:0005524">
    <property type="term" value="F:ATP binding"/>
    <property type="evidence" value="ECO:0007669"/>
    <property type="project" value="InterPro"/>
</dbReference>
<dbReference type="Gene3D" id="1.10.510.10">
    <property type="entry name" value="Transferase(Phosphotransferase) domain 1"/>
    <property type="match status" value="1"/>
</dbReference>
<dbReference type="PANTHER" id="PTHR44167:SF24">
    <property type="entry name" value="SERINE_THREONINE-PROTEIN KINASE CHK2"/>
    <property type="match status" value="1"/>
</dbReference>
<accession>A0AAD6UBC5</accession>
<dbReference type="PANTHER" id="PTHR44167">
    <property type="entry name" value="OVARIAN-SPECIFIC SERINE/THREONINE-PROTEIN KINASE LOK-RELATED"/>
    <property type="match status" value="1"/>
</dbReference>
<dbReference type="AlphaFoldDB" id="A0AAD6UBC5"/>
<gene>
    <name evidence="2" type="ORF">B0H15DRAFT_1021355</name>
</gene>
<protein>
    <recommendedName>
        <fullName evidence="1">Protein kinase domain-containing protein</fullName>
    </recommendedName>
</protein>
<dbReference type="InterPro" id="IPR011009">
    <property type="entry name" value="Kinase-like_dom_sf"/>
</dbReference>
<dbReference type="GO" id="GO:0004674">
    <property type="term" value="F:protein serine/threonine kinase activity"/>
    <property type="evidence" value="ECO:0007669"/>
    <property type="project" value="TreeGrafter"/>
</dbReference>
<reference evidence="2" key="1">
    <citation type="submission" date="2023-03" db="EMBL/GenBank/DDBJ databases">
        <title>Massive genome expansion in bonnet fungi (Mycena s.s.) driven by repeated elements and novel gene families across ecological guilds.</title>
        <authorList>
            <consortium name="Lawrence Berkeley National Laboratory"/>
            <person name="Harder C.B."/>
            <person name="Miyauchi S."/>
            <person name="Viragh M."/>
            <person name="Kuo A."/>
            <person name="Thoen E."/>
            <person name="Andreopoulos B."/>
            <person name="Lu D."/>
            <person name="Skrede I."/>
            <person name="Drula E."/>
            <person name="Henrissat B."/>
            <person name="Morin E."/>
            <person name="Kohler A."/>
            <person name="Barry K."/>
            <person name="LaButti K."/>
            <person name="Morin E."/>
            <person name="Salamov A."/>
            <person name="Lipzen A."/>
            <person name="Mereny Z."/>
            <person name="Hegedus B."/>
            <person name="Baldrian P."/>
            <person name="Stursova M."/>
            <person name="Weitz H."/>
            <person name="Taylor A."/>
            <person name="Grigoriev I.V."/>
            <person name="Nagy L.G."/>
            <person name="Martin F."/>
            <person name="Kauserud H."/>
        </authorList>
    </citation>
    <scope>NUCLEOTIDE SEQUENCE</scope>
    <source>
        <strain evidence="2">CBHHK173m</strain>
    </source>
</reference>
<dbReference type="GO" id="GO:0005634">
    <property type="term" value="C:nucleus"/>
    <property type="evidence" value="ECO:0007669"/>
    <property type="project" value="TreeGrafter"/>
</dbReference>
<feature type="domain" description="Protein kinase" evidence="1">
    <location>
        <begin position="39"/>
        <end position="379"/>
    </location>
</feature>
<dbReference type="GO" id="GO:0044773">
    <property type="term" value="P:mitotic DNA damage checkpoint signaling"/>
    <property type="evidence" value="ECO:0007669"/>
    <property type="project" value="TreeGrafter"/>
</dbReference>
<keyword evidence="3" id="KW-1185">Reference proteome</keyword>
<dbReference type="PROSITE" id="PS50011">
    <property type="entry name" value="PROTEIN_KINASE_DOM"/>
    <property type="match status" value="1"/>
</dbReference>
<evidence type="ECO:0000313" key="2">
    <source>
        <dbReference type="EMBL" id="KAJ7092075.1"/>
    </source>
</evidence>
<sequence length="379" mass="44233">MPMDWAATIAATGRPQPGQLLDREIFWRDHQVWLQEKGFMLRPRYRPGWTPSWHTVDKLFLECEDGTHLVPGFAIDAVRIRDKADVVLKQVETELEEHITAQRVSSPKDPRNHCVPILDVFEVPDSKYHIIVMPLLRSFLVPRFDTIGEAVDFFGQIFEGVKYLHDRNIAHRDCNAANIMMEASKMYPDGFHFQHPKRTRDFYSGFARSNPRTRRPPRYYLIDFGLTRIYDTRDPPPIEPIIFGGDRSVPEFKITDENGPVACDPFPIDVYYHGNMIKRHFLDGRNGDPEGDRMLGFEFMRPLANDMTAQDPAERPDMGEVVERFAKIRKSLSWWKLRSRVAKAKDSPYNIFRLARHWYLWTEYVLLCMPAIPSPPLDE</sequence>
<proteinExistence type="predicted"/>
<evidence type="ECO:0000259" key="1">
    <source>
        <dbReference type="PROSITE" id="PS50011"/>
    </source>
</evidence>